<sequence>MEMRQASETDRRIIGSSPLWRASVLLTEVAFSKSLHCAPGSCSAAEPDPFDLPVEDSRGCSFSCREDQRNVKAETPSRFHMAASPRSVRFQKYVLRNGM</sequence>
<dbReference type="AlphaFoldDB" id="A0A2U9C3E1"/>
<gene>
    <name evidence="1" type="ORF">SMAX5B_020481</name>
</gene>
<protein>
    <submittedName>
        <fullName evidence="1">Uncharacterized protein</fullName>
    </submittedName>
</protein>
<accession>A0A2U9C3E1</accession>
<organism evidence="1 2">
    <name type="scientific">Scophthalmus maximus</name>
    <name type="common">Turbot</name>
    <name type="synonym">Psetta maxima</name>
    <dbReference type="NCBI Taxonomy" id="52904"/>
    <lineage>
        <taxon>Eukaryota</taxon>
        <taxon>Metazoa</taxon>
        <taxon>Chordata</taxon>
        <taxon>Craniata</taxon>
        <taxon>Vertebrata</taxon>
        <taxon>Euteleostomi</taxon>
        <taxon>Actinopterygii</taxon>
        <taxon>Neopterygii</taxon>
        <taxon>Teleostei</taxon>
        <taxon>Neoteleostei</taxon>
        <taxon>Acanthomorphata</taxon>
        <taxon>Carangaria</taxon>
        <taxon>Pleuronectiformes</taxon>
        <taxon>Pleuronectoidei</taxon>
        <taxon>Scophthalmidae</taxon>
        <taxon>Scophthalmus</taxon>
    </lineage>
</organism>
<evidence type="ECO:0000313" key="2">
    <source>
        <dbReference type="Proteomes" id="UP000246464"/>
    </source>
</evidence>
<proteinExistence type="predicted"/>
<reference evidence="1 2" key="1">
    <citation type="submission" date="2017-12" db="EMBL/GenBank/DDBJ databases">
        <title>Integrating genomic resources of turbot (Scophthalmus maximus) in depth evaluation of genetic and physical mapping variation across individuals.</title>
        <authorList>
            <person name="Martinez P."/>
        </authorList>
    </citation>
    <scope>NUCLEOTIDE SEQUENCE [LARGE SCALE GENOMIC DNA]</scope>
</reference>
<name>A0A2U9C3E1_SCOMX</name>
<dbReference type="Proteomes" id="UP000246464">
    <property type="component" value="Chromosome 12"/>
</dbReference>
<keyword evidence="2" id="KW-1185">Reference proteome</keyword>
<evidence type="ECO:0000313" key="1">
    <source>
        <dbReference type="EMBL" id="AWP10560.1"/>
    </source>
</evidence>
<dbReference type="EMBL" id="CP026254">
    <property type="protein sequence ID" value="AWP10560.1"/>
    <property type="molecule type" value="Genomic_DNA"/>
</dbReference>